<dbReference type="AlphaFoldDB" id="A0AAE3QLE5"/>
<organism evidence="2 5">
    <name type="scientific">Xanthocytophaga flava</name>
    <dbReference type="NCBI Taxonomy" id="3048013"/>
    <lineage>
        <taxon>Bacteria</taxon>
        <taxon>Pseudomonadati</taxon>
        <taxon>Bacteroidota</taxon>
        <taxon>Cytophagia</taxon>
        <taxon>Cytophagales</taxon>
        <taxon>Rhodocytophagaceae</taxon>
        <taxon>Xanthocytophaga</taxon>
    </lineage>
</organism>
<dbReference type="Proteomes" id="UP001241110">
    <property type="component" value="Unassembled WGS sequence"/>
</dbReference>
<evidence type="ECO:0000313" key="2">
    <source>
        <dbReference type="EMBL" id="MDJ1478884.1"/>
    </source>
</evidence>
<comment type="caution">
    <text evidence="2">The sequence shown here is derived from an EMBL/GenBank/DDBJ whole genome shotgun (WGS) entry which is preliminary data.</text>
</comment>
<evidence type="ECO:0000313" key="4">
    <source>
        <dbReference type="Proteomes" id="UP001228581"/>
    </source>
</evidence>
<evidence type="ECO:0000256" key="1">
    <source>
        <dbReference type="SAM" id="MobiDB-lite"/>
    </source>
</evidence>
<protein>
    <submittedName>
        <fullName evidence="2">Uncharacterized protein</fullName>
    </submittedName>
</protein>
<feature type="compositionally biased region" description="Basic and acidic residues" evidence="1">
    <location>
        <begin position="45"/>
        <end position="69"/>
    </location>
</feature>
<name>A0AAE3QLE5_9BACT</name>
<feature type="compositionally biased region" description="Basic and acidic residues" evidence="1">
    <location>
        <begin position="1"/>
        <end position="23"/>
    </location>
</feature>
<dbReference type="EMBL" id="JASJOS010000001">
    <property type="protein sequence ID" value="MDJ1478884.1"/>
    <property type="molecule type" value="Genomic_DNA"/>
</dbReference>
<accession>A0AAE3QLE5</accession>
<reference evidence="2 4" key="1">
    <citation type="submission" date="2023-05" db="EMBL/GenBank/DDBJ databases">
        <authorList>
            <person name="Zhang X."/>
        </authorList>
    </citation>
    <scope>NUCLEOTIDE SEQUENCE</scope>
    <source>
        <strain evidence="3 4">DM2B3-1</strain>
        <strain evidence="2">YF14B1</strain>
    </source>
</reference>
<evidence type="ECO:0000313" key="3">
    <source>
        <dbReference type="EMBL" id="MDJ1495419.1"/>
    </source>
</evidence>
<gene>
    <name evidence="2" type="ORF">QNI16_00225</name>
    <name evidence="3" type="ORF">QNI19_20945</name>
</gene>
<sequence length="104" mass="11737">MKADKSVEEKRQKAIENKPHTAEDLSVNADKQVSKPDEANTSEANGRDFHDVPKLTHSEGHSTIARDNDSDNANGLLRFNDNKDEDKPEVTEKFMDETVKKNDK</sequence>
<feature type="region of interest" description="Disordered" evidence="1">
    <location>
        <begin position="1"/>
        <end position="104"/>
    </location>
</feature>
<keyword evidence="4" id="KW-1185">Reference proteome</keyword>
<evidence type="ECO:0000313" key="5">
    <source>
        <dbReference type="Proteomes" id="UP001241110"/>
    </source>
</evidence>
<dbReference type="RefSeq" id="WP_313974631.1">
    <property type="nucleotide sequence ID" value="NZ_JASJOR010000001.1"/>
</dbReference>
<feature type="compositionally biased region" description="Basic and acidic residues" evidence="1">
    <location>
        <begin position="80"/>
        <end position="104"/>
    </location>
</feature>
<proteinExistence type="predicted"/>
<dbReference type="EMBL" id="JASJOT010000015">
    <property type="protein sequence ID" value="MDJ1495419.1"/>
    <property type="molecule type" value="Genomic_DNA"/>
</dbReference>
<dbReference type="Proteomes" id="UP001228581">
    <property type="component" value="Unassembled WGS sequence"/>
</dbReference>